<dbReference type="InterPro" id="IPR040976">
    <property type="entry name" value="Pkinase_fungal"/>
</dbReference>
<accession>A0A9P5YZR2</accession>
<evidence type="ECO:0000259" key="2">
    <source>
        <dbReference type="Pfam" id="PF17667"/>
    </source>
</evidence>
<evidence type="ECO:0000313" key="3">
    <source>
        <dbReference type="EMBL" id="KAF9477660.1"/>
    </source>
</evidence>
<comment type="caution">
    <text evidence="3">The sequence shown here is derived from an EMBL/GenBank/DDBJ whole genome shotgun (WGS) entry which is preliminary data.</text>
</comment>
<evidence type="ECO:0000313" key="4">
    <source>
        <dbReference type="Proteomes" id="UP000807469"/>
    </source>
</evidence>
<protein>
    <recommendedName>
        <fullName evidence="2">Fungal-type protein kinase domain-containing protein</fullName>
    </recommendedName>
</protein>
<dbReference type="OrthoDB" id="3271139at2759"/>
<gene>
    <name evidence="3" type="ORF">BDN70DRAFT_934048</name>
</gene>
<name>A0A9P5YZR2_9AGAR</name>
<sequence length="692" mass="76853">MADSARPSVLPDVQQPQSDTSPREKTAGMVQNFFSLQAPDADTSHTAIKDELVGKLVFDDSRVFVRLGLDHVSSEFVTNCTAAFKTNKELMEARSQLQNTIEVESLATVDDAPLEELVPEELVGTRGTSKGNNIESRKTVSESKMYKPLATIFGHIEDFSDSSQPFASPKNTFMNTHITTLESDASTWGFPKYSPDFVLFEGRKAASTPILWRKTLGFCEVKPTSQHSPKSAKPNTVKPLVGQAGDYARLQLSARPFHLFSVALLIFGSQFCVAIFDRAGVLFSPIHDMWEETGVFVRVIWSLTCLLSPTQLGQDPTVSKLSDAEHKLYMREIRCLGRGARADDFPTFVIMAGGRLWYTQNGQGPVFVLKNTWRSAACLSESDIYGAISGSHPAVAKLHQGSDVLFPNDQRRITAYNLRGASTAAEVEGSDICLHRLLLESRGRPLWEYASEKELLQAMRAALSGDLAPRYKCWQHHAFRRRSVSIRSGRILMDLEFARIDRFLDIGTQTIVPPVRSPDDKMTAPALRLHTTFGPDVLHGAAMTGTAQFMAVPLLRAVVNVRLIKHEPQHDLESFVYVLAYTVARRAVLDSEELDAKVRKRLHDAFGADFGNMNINSILRSRSSGQPLALVHESFSNLFSEPLVALFKVLDSYLALASSRVSELQTPFVLTHEELIAYLDKVKPSIKYGNQT</sequence>
<dbReference type="AlphaFoldDB" id="A0A9P5YZR2"/>
<dbReference type="Proteomes" id="UP000807469">
    <property type="component" value="Unassembled WGS sequence"/>
</dbReference>
<feature type="domain" description="Fungal-type protein kinase" evidence="2">
    <location>
        <begin position="542"/>
        <end position="582"/>
    </location>
</feature>
<keyword evidence="4" id="KW-1185">Reference proteome</keyword>
<organism evidence="3 4">
    <name type="scientific">Pholiota conissans</name>
    <dbReference type="NCBI Taxonomy" id="109636"/>
    <lineage>
        <taxon>Eukaryota</taxon>
        <taxon>Fungi</taxon>
        <taxon>Dikarya</taxon>
        <taxon>Basidiomycota</taxon>
        <taxon>Agaricomycotina</taxon>
        <taxon>Agaricomycetes</taxon>
        <taxon>Agaricomycetidae</taxon>
        <taxon>Agaricales</taxon>
        <taxon>Agaricineae</taxon>
        <taxon>Strophariaceae</taxon>
        <taxon>Pholiota</taxon>
    </lineage>
</organism>
<dbReference type="Pfam" id="PF17667">
    <property type="entry name" value="Pkinase_fungal"/>
    <property type="match status" value="2"/>
</dbReference>
<feature type="domain" description="Fungal-type protein kinase" evidence="2">
    <location>
        <begin position="195"/>
        <end position="465"/>
    </location>
</feature>
<feature type="region of interest" description="Disordered" evidence="1">
    <location>
        <begin position="1"/>
        <end position="24"/>
    </location>
</feature>
<dbReference type="EMBL" id="MU155254">
    <property type="protein sequence ID" value="KAF9477660.1"/>
    <property type="molecule type" value="Genomic_DNA"/>
</dbReference>
<proteinExistence type="predicted"/>
<reference evidence="3" key="1">
    <citation type="submission" date="2020-11" db="EMBL/GenBank/DDBJ databases">
        <authorList>
            <consortium name="DOE Joint Genome Institute"/>
            <person name="Ahrendt S."/>
            <person name="Riley R."/>
            <person name="Andreopoulos W."/>
            <person name="Labutti K."/>
            <person name="Pangilinan J."/>
            <person name="Ruiz-Duenas F.J."/>
            <person name="Barrasa J.M."/>
            <person name="Sanchez-Garcia M."/>
            <person name="Camarero S."/>
            <person name="Miyauchi S."/>
            <person name="Serrano A."/>
            <person name="Linde D."/>
            <person name="Babiker R."/>
            <person name="Drula E."/>
            <person name="Ayuso-Fernandez I."/>
            <person name="Pacheco R."/>
            <person name="Padilla G."/>
            <person name="Ferreira P."/>
            <person name="Barriuso J."/>
            <person name="Kellner H."/>
            <person name="Castanera R."/>
            <person name="Alfaro M."/>
            <person name="Ramirez L."/>
            <person name="Pisabarro A.G."/>
            <person name="Kuo A."/>
            <person name="Tritt A."/>
            <person name="Lipzen A."/>
            <person name="He G."/>
            <person name="Yan M."/>
            <person name="Ng V."/>
            <person name="Cullen D."/>
            <person name="Martin F."/>
            <person name="Rosso M.-N."/>
            <person name="Henrissat B."/>
            <person name="Hibbett D."/>
            <person name="Martinez A.T."/>
            <person name="Grigoriev I.V."/>
        </authorList>
    </citation>
    <scope>NUCLEOTIDE SEQUENCE</scope>
    <source>
        <strain evidence="3">CIRM-BRFM 674</strain>
    </source>
</reference>
<evidence type="ECO:0000256" key="1">
    <source>
        <dbReference type="SAM" id="MobiDB-lite"/>
    </source>
</evidence>